<evidence type="ECO:0000313" key="1">
    <source>
        <dbReference type="EMBL" id="WPC74285.1"/>
    </source>
</evidence>
<accession>A0ABZ0QFD2</accession>
<dbReference type="RefSeq" id="WP_261894399.1">
    <property type="nucleotide sequence ID" value="NZ_AP024895.1"/>
</dbReference>
<gene>
    <name evidence="1" type="ORF">R8Z52_03200</name>
</gene>
<dbReference type="SUPFAM" id="SSF53474">
    <property type="entry name" value="alpha/beta-Hydrolases"/>
    <property type="match status" value="1"/>
</dbReference>
<dbReference type="Gene3D" id="3.40.50.1820">
    <property type="entry name" value="alpha/beta hydrolase"/>
    <property type="match status" value="1"/>
</dbReference>
<keyword evidence="2" id="KW-1185">Reference proteome</keyword>
<dbReference type="Proteomes" id="UP001304071">
    <property type="component" value="Chromosome 1"/>
</dbReference>
<proteinExistence type="predicted"/>
<dbReference type="InterPro" id="IPR029058">
    <property type="entry name" value="AB_hydrolase_fold"/>
</dbReference>
<organism evidence="1 2">
    <name type="scientific">Vibrio porteresiae DSM 19223</name>
    <dbReference type="NCBI Taxonomy" id="1123496"/>
    <lineage>
        <taxon>Bacteria</taxon>
        <taxon>Pseudomonadati</taxon>
        <taxon>Pseudomonadota</taxon>
        <taxon>Gammaproteobacteria</taxon>
        <taxon>Vibrionales</taxon>
        <taxon>Vibrionaceae</taxon>
        <taxon>Vibrio</taxon>
    </lineage>
</organism>
<name>A0ABZ0QFD2_9VIBR</name>
<sequence>MLNTNQIVNILAKSFSDDIDLKNIPYNEWEKIYRFWEGKNNSDFHQQIKDILPVRETVAKLIYKVLFGRMPFDREYVLKNYESSQFGIEYLFYPAQKCRRLVVLLSGYSDRKTYNRYSWYWDEFEDWNADSAYLFLNDVTNSWYSGIEGELRFEKYVGIISDRISELGLNNDQVFVIGGSMGGYGSIRLGTAMNLGGIIAINPQTSLEAVKLHNDSSWFENISRCGNQFISVSNCIENAVCCPPIYLEAGKYPADSFDIKNILSVSSEKRISLFFNLHDSDRHVTSSPSKNKIEELISIFESQVLSLETAENNAIGMIG</sequence>
<reference evidence="1 2" key="1">
    <citation type="submission" date="2023-11" db="EMBL/GenBank/DDBJ databases">
        <title>Plant-associative lifestyle of Vibrio porteresiae and its evolutionary dynamics.</title>
        <authorList>
            <person name="Rameshkumar N."/>
            <person name="Kirti K."/>
        </authorList>
    </citation>
    <scope>NUCLEOTIDE SEQUENCE [LARGE SCALE GENOMIC DNA]</scope>
    <source>
        <strain evidence="1 2">MSSRF30</strain>
    </source>
</reference>
<evidence type="ECO:0000313" key="2">
    <source>
        <dbReference type="Proteomes" id="UP001304071"/>
    </source>
</evidence>
<protein>
    <recommendedName>
        <fullName evidence="3">Acetyl xylan esterase domain-containing protein</fullName>
    </recommendedName>
</protein>
<evidence type="ECO:0008006" key="3">
    <source>
        <dbReference type="Google" id="ProtNLM"/>
    </source>
</evidence>
<dbReference type="EMBL" id="CP138203">
    <property type="protein sequence ID" value="WPC74285.1"/>
    <property type="molecule type" value="Genomic_DNA"/>
</dbReference>